<feature type="domain" description="Ap4A phosphorylase 1/2 N-terminal" evidence="3">
    <location>
        <begin position="6"/>
        <end position="168"/>
    </location>
</feature>
<dbReference type="PANTHER" id="PTHR38420:SF1">
    <property type="entry name" value="PUTATIVE (AFU_ORTHOLOGUE AFUA_5G14690)-RELATED"/>
    <property type="match status" value="1"/>
</dbReference>
<dbReference type="PANTHER" id="PTHR38420">
    <property type="entry name" value="AP-4-A PHOSPHORYLASE II"/>
    <property type="match status" value="1"/>
</dbReference>
<evidence type="ECO:0000259" key="2">
    <source>
        <dbReference type="Pfam" id="PF09830"/>
    </source>
</evidence>
<dbReference type="SUPFAM" id="SSF54197">
    <property type="entry name" value="HIT-like"/>
    <property type="match status" value="1"/>
</dbReference>
<dbReference type="Proteomes" id="UP000078512">
    <property type="component" value="Unassembled WGS sequence"/>
</dbReference>
<gene>
    <name evidence="4" type="ORF">K457DRAFT_129626</name>
</gene>
<dbReference type="AlphaFoldDB" id="A0A197JJF8"/>
<dbReference type="GO" id="GO:0003877">
    <property type="term" value="F:ATP:ADP adenylyltransferase activity"/>
    <property type="evidence" value="ECO:0007669"/>
    <property type="project" value="InterPro"/>
</dbReference>
<dbReference type="InterPro" id="IPR043171">
    <property type="entry name" value="Ap4A_phos1/2-like"/>
</dbReference>
<feature type="compositionally biased region" description="Basic and acidic residues" evidence="1">
    <location>
        <begin position="336"/>
        <end position="357"/>
    </location>
</feature>
<evidence type="ECO:0000259" key="3">
    <source>
        <dbReference type="Pfam" id="PF19327"/>
    </source>
</evidence>
<keyword evidence="5" id="KW-1185">Reference proteome</keyword>
<feature type="domain" description="ATP adenylyltransferase C-terminal" evidence="2">
    <location>
        <begin position="199"/>
        <end position="332"/>
    </location>
</feature>
<dbReference type="Gene3D" id="3.30.428.70">
    <property type="match status" value="1"/>
</dbReference>
<name>A0A197JJF8_9FUNG</name>
<dbReference type="EMBL" id="KV442090">
    <property type="protein sequence ID" value="OAQ24641.1"/>
    <property type="molecule type" value="Genomic_DNA"/>
</dbReference>
<dbReference type="Pfam" id="PF19327">
    <property type="entry name" value="Ap4A_phos_N"/>
    <property type="match status" value="1"/>
</dbReference>
<sequence>MTTYLNNLYPKLESTYDAALLSGSLIFTASDTQTTTETEYNIEWEVCYAPALAKKPHGIAPVVEAKAHEHIQRVNPFLPHDPALFVEDASEHHKILLNKFCIVPHHFLIVTKDFHPQTQPLSPEDLLTAWNSLQALKDSHPDAIAFYNCGARSGASQPHKHLQVLPITRPTPITNLVREVIQRRPGRKETRPGEQFTVPFPCIHHAILLQDPEHTPGKDAEDILVEAYIKLMDSMLMSIREYAEQEHLSEEEKDLVMGGGRRASGLAYNWILTTEFMMIVPRRQETTNRTEDGIVLEVNSLGFAGMVLAKTPEELEFVKKTGVVELVAETGFMFGKDGEGRSAEEEAQKKKEQEVLEKQMGGALSSL</sequence>
<dbReference type="Pfam" id="PF09830">
    <property type="entry name" value="ATP_transf"/>
    <property type="match status" value="1"/>
</dbReference>
<evidence type="ECO:0000313" key="4">
    <source>
        <dbReference type="EMBL" id="OAQ24641.1"/>
    </source>
</evidence>
<dbReference type="GO" id="GO:0009117">
    <property type="term" value="P:nucleotide metabolic process"/>
    <property type="evidence" value="ECO:0007669"/>
    <property type="project" value="InterPro"/>
</dbReference>
<reference evidence="4 5" key="1">
    <citation type="submission" date="2016-05" db="EMBL/GenBank/DDBJ databases">
        <title>Genome sequencing reveals origins of a unique bacterial endosymbiosis in the earliest lineages of terrestrial Fungi.</title>
        <authorList>
            <consortium name="DOE Joint Genome Institute"/>
            <person name="Uehling J."/>
            <person name="Gryganskyi A."/>
            <person name="Hameed K."/>
            <person name="Tschaplinski T."/>
            <person name="Misztal P."/>
            <person name="Wu S."/>
            <person name="Desiro A."/>
            <person name="Vande Pol N."/>
            <person name="Du Z.-Y."/>
            <person name="Zienkiewicz A."/>
            <person name="Zienkiewicz K."/>
            <person name="Morin E."/>
            <person name="Tisserant E."/>
            <person name="Splivallo R."/>
            <person name="Hainaut M."/>
            <person name="Henrissat B."/>
            <person name="Ohm R."/>
            <person name="Kuo A."/>
            <person name="Yan J."/>
            <person name="Lipzen A."/>
            <person name="Nolan M."/>
            <person name="Labutti K."/>
            <person name="Barry K."/>
            <person name="Goldstein A."/>
            <person name="Labbe J."/>
            <person name="Schadt C."/>
            <person name="Tuskan G."/>
            <person name="Grigoriev I."/>
            <person name="Martin F."/>
            <person name="Vilgalys R."/>
            <person name="Bonito G."/>
        </authorList>
    </citation>
    <scope>NUCLEOTIDE SEQUENCE [LARGE SCALE GENOMIC DNA]</scope>
    <source>
        <strain evidence="4 5">AG-77</strain>
    </source>
</reference>
<dbReference type="STRING" id="1314771.A0A197JJF8"/>
<dbReference type="InterPro" id="IPR009163">
    <property type="entry name" value="Ap4A_phos1/2"/>
</dbReference>
<proteinExistence type="predicted"/>
<dbReference type="OrthoDB" id="10267950at2759"/>
<dbReference type="InterPro" id="IPR036265">
    <property type="entry name" value="HIT-like_sf"/>
</dbReference>
<dbReference type="InterPro" id="IPR019200">
    <property type="entry name" value="ATP_adenylylTrfase_C"/>
</dbReference>
<organism evidence="4 5">
    <name type="scientific">Linnemannia elongata AG-77</name>
    <dbReference type="NCBI Taxonomy" id="1314771"/>
    <lineage>
        <taxon>Eukaryota</taxon>
        <taxon>Fungi</taxon>
        <taxon>Fungi incertae sedis</taxon>
        <taxon>Mucoromycota</taxon>
        <taxon>Mortierellomycotina</taxon>
        <taxon>Mortierellomycetes</taxon>
        <taxon>Mortierellales</taxon>
        <taxon>Mortierellaceae</taxon>
        <taxon>Linnemannia</taxon>
    </lineage>
</organism>
<dbReference type="GO" id="GO:0005524">
    <property type="term" value="F:ATP binding"/>
    <property type="evidence" value="ECO:0007669"/>
    <property type="project" value="InterPro"/>
</dbReference>
<protein>
    <submittedName>
        <fullName evidence="4">HIT-like protein</fullName>
    </submittedName>
</protein>
<accession>A0A197JJF8</accession>
<dbReference type="InterPro" id="IPR045759">
    <property type="entry name" value="Ap4A_phos1/2_N"/>
</dbReference>
<evidence type="ECO:0000313" key="5">
    <source>
        <dbReference type="Proteomes" id="UP000078512"/>
    </source>
</evidence>
<feature type="region of interest" description="Disordered" evidence="1">
    <location>
        <begin position="336"/>
        <end position="367"/>
    </location>
</feature>
<evidence type="ECO:0000256" key="1">
    <source>
        <dbReference type="SAM" id="MobiDB-lite"/>
    </source>
</evidence>